<feature type="domain" description="N-acetyltransferase" evidence="1">
    <location>
        <begin position="3"/>
        <end position="184"/>
    </location>
</feature>
<sequence>MQIEFRRLSKIEFITLAPRLVEIYLRAMHYDPDLLETRVTAWRQHTQLPGFAAIIAITDNREIVGIAYGHSGTPLNWWHTQIQRGLHSANSYTPENRRTLSNYFELSEIHVDPEAQGVGIGRQLLLRLAETTRHPSILLSTPEVPAENNAAFGLYRRLGFTDLLRHHVFSGDAREFAILQATLPFPHVESATEHVDKR</sequence>
<dbReference type="EMBL" id="CP011541">
    <property type="protein sequence ID" value="AKK03533.1"/>
    <property type="molecule type" value="Genomic_DNA"/>
</dbReference>
<evidence type="ECO:0000259" key="1">
    <source>
        <dbReference type="PROSITE" id="PS51186"/>
    </source>
</evidence>
<dbReference type="Pfam" id="PF00583">
    <property type="entry name" value="Acetyltransf_1"/>
    <property type="match status" value="1"/>
</dbReference>
<dbReference type="Proteomes" id="UP000035368">
    <property type="component" value="Chromosome"/>
</dbReference>
<evidence type="ECO:0000313" key="2">
    <source>
        <dbReference type="EMBL" id="AKK03533.1"/>
    </source>
</evidence>
<name>A0A0G3GVF5_9CORY</name>
<keyword evidence="3" id="KW-1185">Reference proteome</keyword>
<organism evidence="2 3">
    <name type="scientific">Corynebacterium epidermidicanis</name>
    <dbReference type="NCBI Taxonomy" id="1050174"/>
    <lineage>
        <taxon>Bacteria</taxon>
        <taxon>Bacillati</taxon>
        <taxon>Actinomycetota</taxon>
        <taxon>Actinomycetes</taxon>
        <taxon>Mycobacteriales</taxon>
        <taxon>Corynebacteriaceae</taxon>
        <taxon>Corynebacterium</taxon>
    </lineage>
</organism>
<protein>
    <submittedName>
        <fullName evidence="2">Acetyltransferase (GNAT) family protein</fullName>
    </submittedName>
</protein>
<reference evidence="2 3" key="1">
    <citation type="submission" date="2015-05" db="EMBL/GenBank/DDBJ databases">
        <title>Complete genome sequence of Corynebacterium epidermidicanis DSM 45586, isolated from the skin of a dog suffering from pruritus.</title>
        <authorList>
            <person name="Ruckert C."/>
            <person name="Albersmeier A."/>
            <person name="Winkler A."/>
            <person name="Tauch A."/>
        </authorList>
    </citation>
    <scope>NUCLEOTIDE SEQUENCE [LARGE SCALE GENOMIC DNA]</scope>
    <source>
        <strain evidence="2 3">DSM 45586</strain>
    </source>
</reference>
<evidence type="ECO:0000313" key="3">
    <source>
        <dbReference type="Proteomes" id="UP000035368"/>
    </source>
</evidence>
<dbReference type="GO" id="GO:0016747">
    <property type="term" value="F:acyltransferase activity, transferring groups other than amino-acyl groups"/>
    <property type="evidence" value="ECO:0007669"/>
    <property type="project" value="InterPro"/>
</dbReference>
<keyword evidence="2" id="KW-0808">Transferase</keyword>
<dbReference type="Gene3D" id="3.40.630.30">
    <property type="match status" value="1"/>
</dbReference>
<dbReference type="AlphaFoldDB" id="A0A0G3GVF5"/>
<dbReference type="InterPro" id="IPR016181">
    <property type="entry name" value="Acyl_CoA_acyltransferase"/>
</dbReference>
<dbReference type="CDD" id="cd04301">
    <property type="entry name" value="NAT_SF"/>
    <property type="match status" value="1"/>
</dbReference>
<dbReference type="RefSeq" id="WP_047240544.1">
    <property type="nucleotide sequence ID" value="NZ_CP011541.1"/>
</dbReference>
<proteinExistence type="predicted"/>
<dbReference type="PROSITE" id="PS51186">
    <property type="entry name" value="GNAT"/>
    <property type="match status" value="1"/>
</dbReference>
<dbReference type="OrthoDB" id="3692150at2"/>
<accession>A0A0G3GVF5</accession>
<gene>
    <name evidence="2" type="ORF">CEPID_08415</name>
</gene>
<dbReference type="PATRIC" id="fig|1050174.4.peg.1695"/>
<dbReference type="InterPro" id="IPR000182">
    <property type="entry name" value="GNAT_dom"/>
</dbReference>
<dbReference type="STRING" id="1050174.CEPID_08415"/>
<dbReference type="SUPFAM" id="SSF55729">
    <property type="entry name" value="Acyl-CoA N-acyltransferases (Nat)"/>
    <property type="match status" value="1"/>
</dbReference>
<dbReference type="KEGG" id="cei:CEPID_08415"/>